<dbReference type="GO" id="GO:0005886">
    <property type="term" value="C:plasma membrane"/>
    <property type="evidence" value="ECO:0007669"/>
    <property type="project" value="UniProtKB-SubCell"/>
</dbReference>
<dbReference type="Pfam" id="PF01943">
    <property type="entry name" value="Polysacc_synt"/>
    <property type="match status" value="1"/>
</dbReference>
<dbReference type="AlphaFoldDB" id="A0A081PJ26"/>
<evidence type="ECO:0000256" key="2">
    <source>
        <dbReference type="ARBA" id="ARBA00022475"/>
    </source>
</evidence>
<feature type="transmembrane region" description="Helical" evidence="6">
    <location>
        <begin position="471"/>
        <end position="488"/>
    </location>
</feature>
<feature type="transmembrane region" description="Helical" evidence="6">
    <location>
        <begin position="198"/>
        <end position="220"/>
    </location>
</feature>
<dbReference type="PANTHER" id="PTHR30250">
    <property type="entry name" value="PST FAMILY PREDICTED COLANIC ACID TRANSPORTER"/>
    <property type="match status" value="1"/>
</dbReference>
<evidence type="ECO:0000313" key="7">
    <source>
        <dbReference type="EMBL" id="KEQ30699.1"/>
    </source>
</evidence>
<feature type="transmembrane region" description="Helical" evidence="6">
    <location>
        <begin position="232"/>
        <end position="252"/>
    </location>
</feature>
<keyword evidence="5 6" id="KW-0472">Membrane</keyword>
<accession>A0A081PJ26</accession>
<feature type="transmembrane region" description="Helical" evidence="6">
    <location>
        <begin position="123"/>
        <end position="143"/>
    </location>
</feature>
<organism evidence="7 8">
    <name type="scientific">Pedobacter antarcticus 4BY</name>
    <dbReference type="NCBI Taxonomy" id="1358423"/>
    <lineage>
        <taxon>Bacteria</taxon>
        <taxon>Pseudomonadati</taxon>
        <taxon>Bacteroidota</taxon>
        <taxon>Sphingobacteriia</taxon>
        <taxon>Sphingobacteriales</taxon>
        <taxon>Sphingobacteriaceae</taxon>
        <taxon>Pedobacter</taxon>
    </lineage>
</organism>
<feature type="transmembrane region" description="Helical" evidence="6">
    <location>
        <begin position="39"/>
        <end position="60"/>
    </location>
</feature>
<feature type="transmembrane region" description="Helical" evidence="6">
    <location>
        <begin position="448"/>
        <end position="465"/>
    </location>
</feature>
<dbReference type="InterPro" id="IPR050833">
    <property type="entry name" value="Poly_Biosynth_Transport"/>
</dbReference>
<gene>
    <name evidence="7" type="ORF">N180_14240</name>
</gene>
<feature type="transmembrane region" description="Helical" evidence="6">
    <location>
        <begin position="414"/>
        <end position="436"/>
    </location>
</feature>
<dbReference type="InterPro" id="IPR002797">
    <property type="entry name" value="Polysacc_synth"/>
</dbReference>
<dbReference type="Proteomes" id="UP000028007">
    <property type="component" value="Unassembled WGS sequence"/>
</dbReference>
<name>A0A081PJ26_9SPHI</name>
<keyword evidence="2" id="KW-1003">Cell membrane</keyword>
<evidence type="ECO:0000313" key="8">
    <source>
        <dbReference type="Proteomes" id="UP000028007"/>
    </source>
</evidence>
<comment type="subcellular location">
    <subcellularLocation>
        <location evidence="1">Cell membrane</location>
        <topology evidence="1">Multi-pass membrane protein</topology>
    </subcellularLocation>
</comment>
<evidence type="ECO:0000256" key="6">
    <source>
        <dbReference type="SAM" id="Phobius"/>
    </source>
</evidence>
<evidence type="ECO:0000256" key="3">
    <source>
        <dbReference type="ARBA" id="ARBA00022692"/>
    </source>
</evidence>
<reference evidence="7 8" key="1">
    <citation type="journal article" date="1992" name="Int. J. Syst. Bacteriol.">
        <title>Sphingobacterium antarcticus sp. nov. a Psychrotrophic Bacterium from the Soils of Schirmacher Oasis, Antarctica.</title>
        <authorList>
            <person name="Shivaji S."/>
            <person name="Ray M.K."/>
            <person name="Rao N.S."/>
            <person name="Saiserr L."/>
            <person name="Jagannadham M.V."/>
            <person name="Kumar G.S."/>
            <person name="Reddy G."/>
            <person name="Bhargava P.M."/>
        </authorList>
    </citation>
    <scope>NUCLEOTIDE SEQUENCE [LARGE SCALE GENOMIC DNA]</scope>
    <source>
        <strain evidence="7 8">4BY</strain>
    </source>
</reference>
<dbReference type="PANTHER" id="PTHR30250:SF11">
    <property type="entry name" value="O-ANTIGEN TRANSPORTER-RELATED"/>
    <property type="match status" value="1"/>
</dbReference>
<evidence type="ECO:0000256" key="5">
    <source>
        <dbReference type="ARBA" id="ARBA00023136"/>
    </source>
</evidence>
<dbReference type="EMBL" id="JNFF01000032">
    <property type="protein sequence ID" value="KEQ30699.1"/>
    <property type="molecule type" value="Genomic_DNA"/>
</dbReference>
<feature type="transmembrane region" description="Helical" evidence="6">
    <location>
        <begin position="80"/>
        <end position="103"/>
    </location>
</feature>
<feature type="transmembrane region" description="Helical" evidence="6">
    <location>
        <begin position="274"/>
        <end position="294"/>
    </location>
</feature>
<keyword evidence="3 6" id="KW-0812">Transmembrane</keyword>
<keyword evidence="8" id="KW-1185">Reference proteome</keyword>
<dbReference type="RefSeq" id="WP_081857478.1">
    <property type="nucleotide sequence ID" value="NZ_JNFF01000032.1"/>
</dbReference>
<feature type="transmembrane region" description="Helical" evidence="6">
    <location>
        <begin position="389"/>
        <end position="408"/>
    </location>
</feature>
<proteinExistence type="predicted"/>
<feature type="transmembrane region" description="Helical" evidence="6">
    <location>
        <begin position="355"/>
        <end position="377"/>
    </location>
</feature>
<sequence length="503" mass="57640">MSVIKKFLGQTAVYGISTVLSRLLNFILTPIYVKVYAPAVYGIFTTMYSYASMINAILAFGMETTYFRYLNKYEDKKQEVYNNTFICIAFIAGLFLISGLVFTDLIAGWINRGTVANLEEYKGFIRLFVWLLFIDAICVIPFAKIRADGRALKYSLIKFLNIGGFVGFNLIFIFLIPMLIRQDGALGVWLASWYQPKWVGYVFISNLMASGITMIMLLPEFLQLRFKFDKKLFVKMFSYSWPILIANLSFIVNENLDKIVLSQLLPKAIADVDVGIYGAVCKIAMFMSIFITAFRLGAEPFFFSHAKQANARKTYAMILQYFVIVLALLFVALVANIEILKYFIVRGKGDPGSYWVGLPAVPFLLFGYVCLGIYTNLSIWYRLSDQTRFGLYISVVGAVLTIVLNFLLIPKFSYMGSAWVSMIAYLSMMVISYVLGQKYYPIPYQLKRIIIYLLTSVILVILSFWVFHRNIYIGNAMLIAFMAAIWWAEKEQLRTLLFRKKQN</sequence>
<feature type="transmembrane region" description="Helical" evidence="6">
    <location>
        <begin position="12"/>
        <end position="33"/>
    </location>
</feature>
<protein>
    <submittedName>
        <fullName evidence="7">Polysaccharide biosynthesis protein</fullName>
    </submittedName>
</protein>
<keyword evidence="4 6" id="KW-1133">Transmembrane helix</keyword>
<comment type="caution">
    <text evidence="7">The sequence shown here is derived from an EMBL/GenBank/DDBJ whole genome shotgun (WGS) entry which is preliminary data.</text>
</comment>
<feature type="transmembrane region" description="Helical" evidence="6">
    <location>
        <begin position="155"/>
        <end position="178"/>
    </location>
</feature>
<evidence type="ECO:0000256" key="4">
    <source>
        <dbReference type="ARBA" id="ARBA00022989"/>
    </source>
</evidence>
<dbReference type="eggNOG" id="COG2244">
    <property type="taxonomic scope" value="Bacteria"/>
</dbReference>
<dbReference type="OrthoDB" id="9814608at2"/>
<feature type="transmembrane region" description="Helical" evidence="6">
    <location>
        <begin position="315"/>
        <end position="335"/>
    </location>
</feature>
<evidence type="ECO:0000256" key="1">
    <source>
        <dbReference type="ARBA" id="ARBA00004651"/>
    </source>
</evidence>